<keyword evidence="3" id="KW-1185">Reference proteome</keyword>
<comment type="caution">
    <text evidence="2">The sequence shown here is derived from an EMBL/GenBank/DDBJ whole genome shotgun (WGS) entry which is preliminary data.</text>
</comment>
<dbReference type="RefSeq" id="WP_062272836.1">
    <property type="nucleotide sequence ID" value="NZ_LSYU01000031.1"/>
</dbReference>
<reference evidence="2 3" key="1">
    <citation type="submission" date="2016-02" db="EMBL/GenBank/DDBJ databases">
        <title>Genome sequence of Marichromatium gracile YL-28, a purple sulfur bacterium.</title>
        <authorList>
            <person name="Zhao C."/>
            <person name="Hong X."/>
            <person name="Chen S."/>
            <person name="Yang S."/>
        </authorList>
    </citation>
    <scope>NUCLEOTIDE SEQUENCE [LARGE SCALE GENOMIC DNA]</scope>
    <source>
        <strain evidence="2 3">YL28</strain>
    </source>
</reference>
<evidence type="ECO:0000313" key="3">
    <source>
        <dbReference type="Proteomes" id="UP000075766"/>
    </source>
</evidence>
<protein>
    <submittedName>
        <fullName evidence="2">Fe-S oxidoreductase</fullName>
    </submittedName>
</protein>
<dbReference type="InterPro" id="IPR018530">
    <property type="entry name" value="SiaC"/>
</dbReference>
<accession>A0ABR5VIZ3</accession>
<dbReference type="EMBL" id="LSYU01000031">
    <property type="protein sequence ID" value="KXX65651.1"/>
    <property type="molecule type" value="Genomic_DNA"/>
</dbReference>
<sequence length="135" mass="15369">METLETLYRAPTERSPLLEFDFANRRLRIEGESYPEDAAAFFGPVIQALDAFLATASTGQSPALLVELRMSYFNSSSAKALMNIFQRLERAAGAGLGVRIRWHYHVEDDTMQEFGEDFSEDFEHAVFELCEFDDD</sequence>
<proteinExistence type="predicted"/>
<evidence type="ECO:0000259" key="1">
    <source>
        <dbReference type="Pfam" id="PF09345"/>
    </source>
</evidence>
<gene>
    <name evidence="2" type="ORF">AY586_09205</name>
</gene>
<dbReference type="Proteomes" id="UP000075766">
    <property type="component" value="Unassembled WGS sequence"/>
</dbReference>
<name>A0ABR5VIZ3_MARGR</name>
<feature type="domain" description="SiaC family regulatory phosphoprotein" evidence="1">
    <location>
        <begin position="11"/>
        <end position="131"/>
    </location>
</feature>
<organism evidence="2 3">
    <name type="scientific">Marichromatium gracile</name>
    <name type="common">Chromatium gracile</name>
    <dbReference type="NCBI Taxonomy" id="1048"/>
    <lineage>
        <taxon>Bacteria</taxon>
        <taxon>Pseudomonadati</taxon>
        <taxon>Pseudomonadota</taxon>
        <taxon>Gammaproteobacteria</taxon>
        <taxon>Chromatiales</taxon>
        <taxon>Chromatiaceae</taxon>
        <taxon>Marichromatium</taxon>
    </lineage>
</organism>
<dbReference type="Pfam" id="PF09345">
    <property type="entry name" value="SiaC"/>
    <property type="match status" value="1"/>
</dbReference>
<evidence type="ECO:0000313" key="2">
    <source>
        <dbReference type="EMBL" id="KXX65651.1"/>
    </source>
</evidence>